<comment type="caution">
    <text evidence="1">The sequence shown here is derived from an EMBL/GenBank/DDBJ whole genome shotgun (WGS) entry which is preliminary data.</text>
</comment>
<dbReference type="Proteomes" id="UP000727407">
    <property type="component" value="Unassembled WGS sequence"/>
</dbReference>
<gene>
    <name evidence="1" type="primary">rpl7a</name>
    <name evidence="1" type="ORF">DAT39_020897</name>
</gene>
<evidence type="ECO:0000313" key="2">
    <source>
        <dbReference type="Proteomes" id="UP000727407"/>
    </source>
</evidence>
<keyword evidence="2" id="KW-1185">Reference proteome</keyword>
<dbReference type="GO" id="GO:0005840">
    <property type="term" value="C:ribosome"/>
    <property type="evidence" value="ECO:0007669"/>
    <property type="project" value="UniProtKB-KW"/>
</dbReference>
<dbReference type="AlphaFoldDB" id="A0A8J4U4D8"/>
<keyword evidence="1" id="KW-0687">Ribonucleoprotein</keyword>
<reference evidence="1" key="1">
    <citation type="submission" date="2020-07" db="EMBL/GenBank/DDBJ databases">
        <title>Clarias magur genome sequencing, assembly and annotation.</title>
        <authorList>
            <person name="Kushwaha B."/>
            <person name="Kumar R."/>
            <person name="Das P."/>
            <person name="Joshi C.G."/>
            <person name="Kumar D."/>
            <person name="Nagpure N.S."/>
            <person name="Pandey M."/>
            <person name="Agarwal S."/>
            <person name="Srivastava S."/>
            <person name="Singh M."/>
            <person name="Sahoo L."/>
            <person name="Jayasankar P."/>
            <person name="Meher P.K."/>
            <person name="Koringa P.G."/>
            <person name="Iquebal M.A."/>
            <person name="Das S.P."/>
            <person name="Bit A."/>
            <person name="Patnaik S."/>
            <person name="Patel N."/>
            <person name="Shah T.M."/>
            <person name="Hinsu A."/>
            <person name="Jena J.K."/>
        </authorList>
    </citation>
    <scope>NUCLEOTIDE SEQUENCE</scope>
    <source>
        <strain evidence="1">CIFAMagur01</strain>
        <tissue evidence="1">Testis</tissue>
    </source>
</reference>
<name>A0A8J4U4D8_CLAMG</name>
<organism evidence="1 2">
    <name type="scientific">Clarias magur</name>
    <name type="common">Asian catfish</name>
    <name type="synonym">Macropteronotus magur</name>
    <dbReference type="NCBI Taxonomy" id="1594786"/>
    <lineage>
        <taxon>Eukaryota</taxon>
        <taxon>Metazoa</taxon>
        <taxon>Chordata</taxon>
        <taxon>Craniata</taxon>
        <taxon>Vertebrata</taxon>
        <taxon>Euteleostomi</taxon>
        <taxon>Actinopterygii</taxon>
        <taxon>Neopterygii</taxon>
        <taxon>Teleostei</taxon>
        <taxon>Ostariophysi</taxon>
        <taxon>Siluriformes</taxon>
        <taxon>Clariidae</taxon>
        <taxon>Clarias</taxon>
    </lineage>
</organism>
<feature type="non-terminal residue" evidence="1">
    <location>
        <position position="71"/>
    </location>
</feature>
<protein>
    <submittedName>
        <fullName evidence="1">60S ribosomal protein L7-1</fullName>
    </submittedName>
</protein>
<dbReference type="EMBL" id="QNUK01000816">
    <property type="protein sequence ID" value="KAF5889402.1"/>
    <property type="molecule type" value="Genomic_DNA"/>
</dbReference>
<evidence type="ECO:0000313" key="1">
    <source>
        <dbReference type="EMBL" id="KAF5889402.1"/>
    </source>
</evidence>
<proteinExistence type="predicted"/>
<keyword evidence="1" id="KW-0689">Ribosomal protein</keyword>
<accession>A0A8J4U4D8</accession>
<sequence>MEQDLKWHQVTQQYADGAERRIDVLSDARRWRRWGDAYGQPKCHPPPVSSDLLDLVRGQIRLDTEGSSSSS</sequence>